<evidence type="ECO:0000313" key="5">
    <source>
        <dbReference type="Proteomes" id="UP000308349"/>
    </source>
</evidence>
<dbReference type="SUPFAM" id="SSF51735">
    <property type="entry name" value="NAD(P)-binding Rossmann-fold domains"/>
    <property type="match status" value="1"/>
</dbReference>
<dbReference type="CDD" id="cd05233">
    <property type="entry name" value="SDR_c"/>
    <property type="match status" value="1"/>
</dbReference>
<keyword evidence="2" id="KW-0560">Oxidoreductase</keyword>
<protein>
    <submittedName>
        <fullName evidence="4">SDR family NAD(P)-dependent oxidoreductase</fullName>
    </submittedName>
</protein>
<feature type="region of interest" description="Disordered" evidence="3">
    <location>
        <begin position="97"/>
        <end position="121"/>
    </location>
</feature>
<dbReference type="GO" id="GO:0016616">
    <property type="term" value="F:oxidoreductase activity, acting on the CH-OH group of donors, NAD or NADP as acceptor"/>
    <property type="evidence" value="ECO:0007669"/>
    <property type="project" value="TreeGrafter"/>
</dbReference>
<evidence type="ECO:0000313" key="4">
    <source>
        <dbReference type="EMBL" id="TLF94961.1"/>
    </source>
</evidence>
<dbReference type="InterPro" id="IPR036291">
    <property type="entry name" value="NAD(P)-bd_dom_sf"/>
</dbReference>
<dbReference type="AlphaFoldDB" id="A0A5R8P6C8"/>
<name>A0A5R8P6C8_9NOCA</name>
<evidence type="ECO:0000256" key="1">
    <source>
        <dbReference type="ARBA" id="ARBA00006484"/>
    </source>
</evidence>
<evidence type="ECO:0000256" key="3">
    <source>
        <dbReference type="SAM" id="MobiDB-lite"/>
    </source>
</evidence>
<organism evidence="4 5">
    <name type="scientific">Nocardia cyriacigeorgica</name>
    <dbReference type="NCBI Taxonomy" id="135487"/>
    <lineage>
        <taxon>Bacteria</taxon>
        <taxon>Bacillati</taxon>
        <taxon>Actinomycetota</taxon>
        <taxon>Actinomycetes</taxon>
        <taxon>Mycobacteriales</taxon>
        <taxon>Nocardiaceae</taxon>
        <taxon>Nocardia</taxon>
    </lineage>
</organism>
<sequence length="121" mass="12738">MRKRLHPELAMVTCAGSGIGRDVAKSLAARGVEIVIADINLDAAQDAAAEIRRRGGITTAYRLDVAGVTALEEFADRVKSVHEVPDAVVNSAGIVVGEPPGDGNPHAARLHQQHERTVKSA</sequence>
<proteinExistence type="inferred from homology"/>
<dbReference type="EMBL" id="VBUU01000044">
    <property type="protein sequence ID" value="TLF94961.1"/>
    <property type="molecule type" value="Genomic_DNA"/>
</dbReference>
<comment type="caution">
    <text evidence="4">The sequence shown here is derived from an EMBL/GenBank/DDBJ whole genome shotgun (WGS) entry which is preliminary data.</text>
</comment>
<accession>A0A5R8P6C8</accession>
<dbReference type="PANTHER" id="PTHR24322">
    <property type="entry name" value="PKSB"/>
    <property type="match status" value="1"/>
</dbReference>
<dbReference type="InterPro" id="IPR002347">
    <property type="entry name" value="SDR_fam"/>
</dbReference>
<dbReference type="Gene3D" id="3.40.50.720">
    <property type="entry name" value="NAD(P)-binding Rossmann-like Domain"/>
    <property type="match status" value="1"/>
</dbReference>
<comment type="similarity">
    <text evidence="1">Belongs to the short-chain dehydrogenases/reductases (SDR) family.</text>
</comment>
<reference evidence="4 5" key="1">
    <citation type="submission" date="2019-05" db="EMBL/GenBank/DDBJ databases">
        <title>Genomes sequences of two Nocardia cyriacigeorgica environmental isolates, type strains Nocardia asteroides ATCC 19247 and Nocardia cyriacigeorgica DSM 44484.</title>
        <authorList>
            <person name="Vautrin F."/>
            <person name="Bergeron E."/>
            <person name="Dubost A."/>
            <person name="Abrouk D."/>
            <person name="Rodriguez Nava V."/>
            <person name="Pujic P."/>
        </authorList>
    </citation>
    <scope>NUCLEOTIDE SEQUENCE [LARGE SCALE GENOMIC DNA]</scope>
    <source>
        <strain evidence="4 5">EML 1456</strain>
    </source>
</reference>
<dbReference type="PANTHER" id="PTHR24322:SF736">
    <property type="entry name" value="RETINOL DEHYDROGENASE 10"/>
    <property type="match status" value="1"/>
</dbReference>
<dbReference type="Proteomes" id="UP000308349">
    <property type="component" value="Unassembled WGS sequence"/>
</dbReference>
<feature type="compositionally biased region" description="Basic and acidic residues" evidence="3">
    <location>
        <begin position="112"/>
        <end position="121"/>
    </location>
</feature>
<evidence type="ECO:0000256" key="2">
    <source>
        <dbReference type="ARBA" id="ARBA00023002"/>
    </source>
</evidence>
<dbReference type="OrthoDB" id="4690547at2"/>
<gene>
    <name evidence="4" type="ORF">FEK35_28550</name>
</gene>
<dbReference type="Pfam" id="PF00106">
    <property type="entry name" value="adh_short"/>
    <property type="match status" value="1"/>
</dbReference>